<feature type="domain" description="YbaK/aminoacyl-tRNA synthetase-associated" evidence="2">
    <location>
        <begin position="34"/>
        <end position="160"/>
    </location>
</feature>
<name>A0A9D1YZV0_9BACT</name>
<gene>
    <name evidence="3" type="ORF">H9828_04075</name>
</gene>
<dbReference type="InterPro" id="IPR040285">
    <property type="entry name" value="ProX/PRXD1"/>
</dbReference>
<comment type="caution">
    <text evidence="3">The sequence shown here is derived from an EMBL/GenBank/DDBJ whole genome shotgun (WGS) entry which is preliminary data.</text>
</comment>
<dbReference type="PANTHER" id="PTHR31423">
    <property type="entry name" value="YBAK DOMAIN-CONTAINING PROTEIN"/>
    <property type="match status" value="1"/>
</dbReference>
<protein>
    <submittedName>
        <fullName evidence="3">Prolyl-tRNA synthetase associated domain-containing protein</fullName>
    </submittedName>
</protein>
<comment type="similarity">
    <text evidence="1">Belongs to the PRORSD1 family.</text>
</comment>
<proteinExistence type="inferred from homology"/>
<evidence type="ECO:0000313" key="4">
    <source>
        <dbReference type="Proteomes" id="UP000886844"/>
    </source>
</evidence>
<reference evidence="3" key="2">
    <citation type="submission" date="2021-04" db="EMBL/GenBank/DDBJ databases">
        <authorList>
            <person name="Gilroy R."/>
        </authorList>
    </citation>
    <scope>NUCLEOTIDE SEQUENCE</scope>
    <source>
        <strain evidence="3">5134</strain>
    </source>
</reference>
<dbReference type="GO" id="GO:0002161">
    <property type="term" value="F:aminoacyl-tRNA deacylase activity"/>
    <property type="evidence" value="ECO:0007669"/>
    <property type="project" value="InterPro"/>
</dbReference>
<accession>A0A9D1YZV0</accession>
<dbReference type="PANTHER" id="PTHR31423:SF3">
    <property type="entry name" value="PROLYL-TRNA SYNTHETASE ASSOCIATED DOMAIN-CONTAINING PROTEIN 1-RELATED"/>
    <property type="match status" value="1"/>
</dbReference>
<dbReference type="SUPFAM" id="SSF55826">
    <property type="entry name" value="YbaK/ProRS associated domain"/>
    <property type="match status" value="1"/>
</dbReference>
<dbReference type="InterPro" id="IPR036754">
    <property type="entry name" value="YbaK/aa-tRNA-synt-asso_dom_sf"/>
</dbReference>
<organism evidence="3 4">
    <name type="scientific">Candidatus Alistipes intestinigallinarum</name>
    <dbReference type="NCBI Taxonomy" id="2838440"/>
    <lineage>
        <taxon>Bacteria</taxon>
        <taxon>Pseudomonadati</taxon>
        <taxon>Bacteroidota</taxon>
        <taxon>Bacteroidia</taxon>
        <taxon>Bacteroidales</taxon>
        <taxon>Rikenellaceae</taxon>
        <taxon>Alistipes</taxon>
    </lineage>
</organism>
<dbReference type="Gene3D" id="3.90.960.10">
    <property type="entry name" value="YbaK/aminoacyl-tRNA synthetase-associated domain"/>
    <property type="match status" value="1"/>
</dbReference>
<dbReference type="AlphaFoldDB" id="A0A9D1YZV0"/>
<reference evidence="3" key="1">
    <citation type="journal article" date="2021" name="PeerJ">
        <title>Extensive microbial diversity within the chicken gut microbiome revealed by metagenomics and culture.</title>
        <authorList>
            <person name="Gilroy R."/>
            <person name="Ravi A."/>
            <person name="Getino M."/>
            <person name="Pursley I."/>
            <person name="Horton D.L."/>
            <person name="Alikhan N.F."/>
            <person name="Baker D."/>
            <person name="Gharbi K."/>
            <person name="Hall N."/>
            <person name="Watson M."/>
            <person name="Adriaenssens E.M."/>
            <person name="Foster-Nyarko E."/>
            <person name="Jarju S."/>
            <person name="Secka A."/>
            <person name="Antonio M."/>
            <person name="Oren A."/>
            <person name="Chaudhuri R.R."/>
            <person name="La Ragione R."/>
            <person name="Hildebrand F."/>
            <person name="Pallen M.J."/>
        </authorList>
    </citation>
    <scope>NUCLEOTIDE SEQUENCE</scope>
    <source>
        <strain evidence="3">5134</strain>
    </source>
</reference>
<evidence type="ECO:0000259" key="2">
    <source>
        <dbReference type="Pfam" id="PF04073"/>
    </source>
</evidence>
<evidence type="ECO:0000313" key="3">
    <source>
        <dbReference type="EMBL" id="HIY68575.1"/>
    </source>
</evidence>
<sequence>METTETAPLTPDERRQRVFDWLNAHAIRYTWYEHPEAPTIEIARQYWHDDGSKHCKNLFFRNHKGDRHYLVCFDCEQAMAIHDLEHRLHQGKLSFASEQRMERWLGLRPGSVSPFGLINDPANHVHLFLDARLREWPALSFHPNDNRATVVIAQEEFSRFLDAIGNSYEYIELY</sequence>
<dbReference type="Proteomes" id="UP000886844">
    <property type="component" value="Unassembled WGS sequence"/>
</dbReference>
<dbReference type="InterPro" id="IPR007214">
    <property type="entry name" value="YbaK/aa-tRNA-synth-assoc-dom"/>
</dbReference>
<evidence type="ECO:0000256" key="1">
    <source>
        <dbReference type="ARBA" id="ARBA00010201"/>
    </source>
</evidence>
<dbReference type="Pfam" id="PF04073">
    <property type="entry name" value="tRNA_edit"/>
    <property type="match status" value="1"/>
</dbReference>
<dbReference type="CDD" id="cd04335">
    <property type="entry name" value="PrdX_deacylase"/>
    <property type="match status" value="1"/>
</dbReference>
<dbReference type="EMBL" id="DXDA01000034">
    <property type="protein sequence ID" value="HIY68575.1"/>
    <property type="molecule type" value="Genomic_DNA"/>
</dbReference>